<dbReference type="Pfam" id="PF08573">
    <property type="entry name" value="SAE2"/>
    <property type="match status" value="2"/>
</dbReference>
<comment type="subcellular location">
    <subcellularLocation>
        <location evidence="1">Nucleus</location>
    </subcellularLocation>
</comment>
<keyword evidence="7" id="KW-1185">Reference proteome</keyword>
<evidence type="ECO:0000256" key="3">
    <source>
        <dbReference type="ARBA" id="ARBA00023242"/>
    </source>
</evidence>
<sequence>MIDTDTRPDELDTTDFIVNPARNNGINYAYHEVVRGKEARKALHAHDCPCCKTFYDIAGPPPPSMAPRWRSHSPESNDVIQKVSRHRVNFERAPTPPGFWNSEFPDTQAREEVRQQAEEMRRRRALEREAESKKFGGGRYIKR</sequence>
<evidence type="ECO:0000259" key="5">
    <source>
        <dbReference type="Pfam" id="PF08573"/>
    </source>
</evidence>
<dbReference type="InterPro" id="IPR013882">
    <property type="entry name" value="Ctp1_C"/>
</dbReference>
<dbReference type="InterPro" id="IPR033316">
    <property type="entry name" value="RBBP8-like"/>
</dbReference>
<feature type="domain" description="DNA endonuclease activator Ctp1 C-terminal" evidence="5">
    <location>
        <begin position="75"/>
        <end position="108"/>
    </location>
</feature>
<dbReference type="Proteomes" id="UP000186594">
    <property type="component" value="Unassembled WGS sequence"/>
</dbReference>
<feature type="compositionally biased region" description="Basic and acidic residues" evidence="4">
    <location>
        <begin position="108"/>
        <end position="134"/>
    </location>
</feature>
<dbReference type="GO" id="GO:0005634">
    <property type="term" value="C:nucleus"/>
    <property type="evidence" value="ECO:0007669"/>
    <property type="project" value="UniProtKB-SubCell"/>
</dbReference>
<evidence type="ECO:0000256" key="2">
    <source>
        <dbReference type="ARBA" id="ARBA00022763"/>
    </source>
</evidence>
<keyword evidence="2" id="KW-0227">DNA damage</keyword>
<name>A0A1U7LT70_NEOID</name>
<feature type="region of interest" description="Disordered" evidence="4">
    <location>
        <begin position="91"/>
        <end position="143"/>
    </location>
</feature>
<proteinExistence type="predicted"/>
<keyword evidence="3" id="KW-0539">Nucleus</keyword>
<evidence type="ECO:0000313" key="6">
    <source>
        <dbReference type="EMBL" id="OLL25844.1"/>
    </source>
</evidence>
<dbReference type="OrthoDB" id="5801062at2759"/>
<comment type="caution">
    <text evidence="6">The sequence shown here is derived from an EMBL/GenBank/DDBJ whole genome shotgun (WGS) entry which is preliminary data.</text>
</comment>
<dbReference type="STRING" id="1198029.A0A1U7LT70"/>
<feature type="domain" description="DNA endonuclease activator Ctp1 C-terminal" evidence="5">
    <location>
        <begin position="29"/>
        <end position="60"/>
    </location>
</feature>
<dbReference type="PANTHER" id="PTHR15107">
    <property type="entry name" value="RETINOBLASTOMA BINDING PROTEIN 8"/>
    <property type="match status" value="1"/>
</dbReference>
<gene>
    <name evidence="6" type="ORF">NEOLI_003019</name>
</gene>
<protein>
    <recommendedName>
        <fullName evidence="5">DNA endonuclease activator Ctp1 C-terminal domain-containing protein</fullName>
    </recommendedName>
</protein>
<evidence type="ECO:0000256" key="1">
    <source>
        <dbReference type="ARBA" id="ARBA00004123"/>
    </source>
</evidence>
<accession>A0A1U7LT70</accession>
<dbReference type="GO" id="GO:0010792">
    <property type="term" value="P:DNA double-strand break processing involved in repair via single-strand annealing"/>
    <property type="evidence" value="ECO:0007669"/>
    <property type="project" value="TreeGrafter"/>
</dbReference>
<reference evidence="6 7" key="1">
    <citation type="submission" date="2016-04" db="EMBL/GenBank/DDBJ databases">
        <title>Evolutionary innovation and constraint leading to complex multicellularity in the Ascomycota.</title>
        <authorList>
            <person name="Cisse O."/>
            <person name="Nguyen A."/>
            <person name="Hewitt D.A."/>
            <person name="Jedd G."/>
            <person name="Stajich J.E."/>
        </authorList>
    </citation>
    <scope>NUCLEOTIDE SEQUENCE [LARGE SCALE GENOMIC DNA]</scope>
    <source>
        <strain evidence="6 7">DAH-3</strain>
    </source>
</reference>
<dbReference type="AlphaFoldDB" id="A0A1U7LT70"/>
<dbReference type="PANTHER" id="PTHR15107:SF0">
    <property type="entry name" value="DNA ENDONUCLEASE ACTIVATOR CTP1 C-TERMINAL DOMAIN-CONTAINING PROTEIN"/>
    <property type="match status" value="1"/>
</dbReference>
<dbReference type="OMA" id="MINPDAN"/>
<evidence type="ECO:0000313" key="7">
    <source>
        <dbReference type="Proteomes" id="UP000186594"/>
    </source>
</evidence>
<evidence type="ECO:0000256" key="4">
    <source>
        <dbReference type="SAM" id="MobiDB-lite"/>
    </source>
</evidence>
<dbReference type="GO" id="GO:0003684">
    <property type="term" value="F:damaged DNA binding"/>
    <property type="evidence" value="ECO:0007669"/>
    <property type="project" value="TreeGrafter"/>
</dbReference>
<organism evidence="6 7">
    <name type="scientific">Neolecta irregularis (strain DAH-3)</name>
    <dbReference type="NCBI Taxonomy" id="1198029"/>
    <lineage>
        <taxon>Eukaryota</taxon>
        <taxon>Fungi</taxon>
        <taxon>Dikarya</taxon>
        <taxon>Ascomycota</taxon>
        <taxon>Taphrinomycotina</taxon>
        <taxon>Neolectales</taxon>
        <taxon>Neolectaceae</taxon>
        <taxon>Neolecta</taxon>
    </lineage>
</organism>
<dbReference type="EMBL" id="LXFE01000302">
    <property type="protein sequence ID" value="OLL25844.1"/>
    <property type="molecule type" value="Genomic_DNA"/>
</dbReference>